<protein>
    <recommendedName>
        <fullName evidence="4">Beta-glucanase</fullName>
        <ecNumber evidence="3">3.2.1.73</ecNumber>
    </recommendedName>
    <alternativeName>
        <fullName evidence="9">1,3-1,4-beta-D-glucan 4-glucanohydrolase</fullName>
    </alternativeName>
    <alternativeName>
        <fullName evidence="8">Endo-beta-1,3-1,4 glucanase</fullName>
    </alternativeName>
    <alternativeName>
        <fullName evidence="7">Lichenase</fullName>
    </alternativeName>
</protein>
<gene>
    <name evidence="11" type="ORF">H8B09_14015</name>
</gene>
<evidence type="ECO:0000313" key="11">
    <source>
        <dbReference type="EMBL" id="MBD3919874.1"/>
    </source>
</evidence>
<comment type="similarity">
    <text evidence="2">Belongs to the glycosyl hydrolase 16 family.</text>
</comment>
<keyword evidence="12" id="KW-1185">Reference proteome</keyword>
<dbReference type="InterPro" id="IPR000757">
    <property type="entry name" value="Beta-glucanase-like"/>
</dbReference>
<evidence type="ECO:0000256" key="3">
    <source>
        <dbReference type="ARBA" id="ARBA00012690"/>
    </source>
</evidence>
<evidence type="ECO:0000256" key="5">
    <source>
        <dbReference type="ARBA" id="ARBA00022801"/>
    </source>
</evidence>
<dbReference type="GO" id="GO:0016787">
    <property type="term" value="F:hydrolase activity"/>
    <property type="evidence" value="ECO:0007669"/>
    <property type="project" value="UniProtKB-KW"/>
</dbReference>
<dbReference type="PROSITE" id="PS51762">
    <property type="entry name" value="GH16_2"/>
    <property type="match status" value="1"/>
</dbReference>
<evidence type="ECO:0000256" key="7">
    <source>
        <dbReference type="ARBA" id="ARBA00029722"/>
    </source>
</evidence>
<dbReference type="CDD" id="cd02175">
    <property type="entry name" value="GH16_lichenase"/>
    <property type="match status" value="1"/>
</dbReference>
<dbReference type="InterPro" id="IPR013320">
    <property type="entry name" value="ConA-like_dom_sf"/>
</dbReference>
<keyword evidence="5 11" id="KW-0378">Hydrolase</keyword>
<dbReference type="InterPro" id="IPR008263">
    <property type="entry name" value="GH16_AS"/>
</dbReference>
<dbReference type="InterPro" id="IPR044791">
    <property type="entry name" value="Beta-glucanase/XTH"/>
</dbReference>
<keyword evidence="6" id="KW-0326">Glycosidase</keyword>
<proteinExistence type="inferred from homology"/>
<dbReference type="InterPro" id="IPR008264">
    <property type="entry name" value="Beta_glucanase"/>
</dbReference>
<evidence type="ECO:0000256" key="6">
    <source>
        <dbReference type="ARBA" id="ARBA00023295"/>
    </source>
</evidence>
<evidence type="ECO:0000256" key="9">
    <source>
        <dbReference type="ARBA" id="ARBA00031665"/>
    </source>
</evidence>
<dbReference type="EC" id="3.2.1.73" evidence="3"/>
<dbReference type="Pfam" id="PF00722">
    <property type="entry name" value="Glyco_hydro_16"/>
    <property type="match status" value="1"/>
</dbReference>
<sequence>MLLVTGCSEKESASKSAANASAETWVQPFKVDNAERWEKSTGYSNGNPFDCTWSADHIRFQQDSMQLKLTAEDSGQKLCSEYKTLDTYHYGKYEVRMKAAKSIGIVSSFFTYTGPSFGTAWDEIDIEFLGKDTNKVQLNYYTDGVGGHEKLVDLGFDASEDFHDYAFEWRADSIKWYIDGQLVHTATDNLPVTPGKIMMNLWNGTGVDEWLGHYDGESPITAEYQWMKFTPFEDESSAAAQS</sequence>
<comment type="catalytic activity">
    <reaction evidence="1">
        <text>Hydrolysis of (1-&gt;4)-beta-D-glucosidic linkages in beta-D-glucans containing (1-&gt;3)- and (1-&gt;4)-bonds.</text>
        <dbReference type="EC" id="3.2.1.73"/>
    </reaction>
</comment>
<evidence type="ECO:0000256" key="1">
    <source>
        <dbReference type="ARBA" id="ARBA00000481"/>
    </source>
</evidence>
<name>A0ABR8MZB5_9BACL</name>
<dbReference type="PROSITE" id="PS01034">
    <property type="entry name" value="GH16_1"/>
    <property type="match status" value="1"/>
</dbReference>
<evidence type="ECO:0000256" key="4">
    <source>
        <dbReference type="ARBA" id="ARBA00014569"/>
    </source>
</evidence>
<organism evidence="11 12">
    <name type="scientific">Paenibacillus terricola</name>
    <dbReference type="NCBI Taxonomy" id="2763503"/>
    <lineage>
        <taxon>Bacteria</taxon>
        <taxon>Bacillati</taxon>
        <taxon>Bacillota</taxon>
        <taxon>Bacilli</taxon>
        <taxon>Bacillales</taxon>
        <taxon>Paenibacillaceae</taxon>
        <taxon>Paenibacillus</taxon>
    </lineage>
</organism>
<dbReference type="EMBL" id="JACXZA010000003">
    <property type="protein sequence ID" value="MBD3919874.1"/>
    <property type="molecule type" value="Genomic_DNA"/>
</dbReference>
<dbReference type="PANTHER" id="PTHR31062">
    <property type="entry name" value="XYLOGLUCAN ENDOTRANSGLUCOSYLASE/HYDROLASE PROTEIN 8-RELATED"/>
    <property type="match status" value="1"/>
</dbReference>
<dbReference type="SUPFAM" id="SSF49899">
    <property type="entry name" value="Concanavalin A-like lectins/glucanases"/>
    <property type="match status" value="1"/>
</dbReference>
<accession>A0ABR8MZB5</accession>
<reference evidence="11 12" key="1">
    <citation type="submission" date="2020-09" db="EMBL/GenBank/DDBJ databases">
        <title>Paenibacillus sp. strain PR3 16S rRNA gene Genome sequencing and assembly.</title>
        <authorList>
            <person name="Kim J."/>
        </authorList>
    </citation>
    <scope>NUCLEOTIDE SEQUENCE [LARGE SCALE GENOMIC DNA]</scope>
    <source>
        <strain evidence="11 12">PR3</strain>
    </source>
</reference>
<evidence type="ECO:0000259" key="10">
    <source>
        <dbReference type="PROSITE" id="PS51762"/>
    </source>
</evidence>
<comment type="caution">
    <text evidence="11">The sequence shown here is derived from an EMBL/GenBank/DDBJ whole genome shotgun (WGS) entry which is preliminary data.</text>
</comment>
<dbReference type="Gene3D" id="2.60.120.200">
    <property type="match status" value="1"/>
</dbReference>
<evidence type="ECO:0000256" key="8">
    <source>
        <dbReference type="ARBA" id="ARBA00029771"/>
    </source>
</evidence>
<dbReference type="PRINTS" id="PR00737">
    <property type="entry name" value="GLHYDRLASE16"/>
</dbReference>
<evidence type="ECO:0000313" key="12">
    <source>
        <dbReference type="Proteomes" id="UP000609346"/>
    </source>
</evidence>
<evidence type="ECO:0000256" key="2">
    <source>
        <dbReference type="ARBA" id="ARBA00006865"/>
    </source>
</evidence>
<dbReference type="Proteomes" id="UP000609346">
    <property type="component" value="Unassembled WGS sequence"/>
</dbReference>
<dbReference type="NCBIfam" id="NF047856">
    <property type="entry name" value="BGlucanaseBglS"/>
    <property type="match status" value="1"/>
</dbReference>
<feature type="domain" description="GH16" evidence="10">
    <location>
        <begin position="23"/>
        <end position="235"/>
    </location>
</feature>